<dbReference type="SUPFAM" id="SSF57701">
    <property type="entry name" value="Zn2/Cys6 DNA-binding domain"/>
    <property type="match status" value="1"/>
</dbReference>
<evidence type="ECO:0000256" key="2">
    <source>
        <dbReference type="ARBA" id="ARBA00023015"/>
    </source>
</evidence>
<dbReference type="GO" id="GO:0008270">
    <property type="term" value="F:zinc ion binding"/>
    <property type="evidence" value="ECO:0007669"/>
    <property type="project" value="InterPro"/>
</dbReference>
<evidence type="ECO:0000256" key="1">
    <source>
        <dbReference type="ARBA" id="ARBA00004123"/>
    </source>
</evidence>
<keyword evidence="9" id="KW-1185">Reference proteome</keyword>
<feature type="compositionally biased region" description="Basic and acidic residues" evidence="6">
    <location>
        <begin position="71"/>
        <end position="90"/>
    </location>
</feature>
<sequence>MPDPPLRGPPRSRRLRFACDACHNAKTRCTGGDPCQKCEAADIACQYSYTAKLGKPKGSRNKRTLAKLNALDRGRSDPVRPSDAPRDDHVATIPSSPVAPWNLFLPLFNELDYPGADLLLDWDDPAYPPPPDGGLCQTALFNTITDGGISAALAGQSNPASTLVSTPLDPIKPSSDPTQDTAVESSTSEAKPVSERTRASQIPLSAGANRAGIDHSVSNSTPMLGTVWDAPSEAASCSCLRLLTEQLCLLNLTERKHITISSDRILSRASAILNCSDSALACAFCRLDTTVLQLVTTTLQTIFHWAKMDYRQDSAQHRLPPIHFGDWRVPEQDSHLVKLLLTHRVLSLGHSVVKILGLRVDEIQLLARKQMRYQFMDMENMRHAVKSLSSSLTDLLDIVRRWSRGKQLALDSLLSQHGTDPNALSSEWESE</sequence>
<feature type="region of interest" description="Disordered" evidence="6">
    <location>
        <begin position="159"/>
        <end position="205"/>
    </location>
</feature>
<keyword evidence="5" id="KW-0539">Nucleus</keyword>
<dbReference type="Gene3D" id="4.10.240.10">
    <property type="entry name" value="Zn(2)-C6 fungal-type DNA-binding domain"/>
    <property type="match status" value="1"/>
</dbReference>
<dbReference type="SMART" id="SM00066">
    <property type="entry name" value="GAL4"/>
    <property type="match status" value="1"/>
</dbReference>
<protein>
    <recommendedName>
        <fullName evidence="7">Zn(2)-C6 fungal-type domain-containing protein</fullName>
    </recommendedName>
</protein>
<keyword evidence="4" id="KW-0804">Transcription</keyword>
<dbReference type="GO" id="GO:0000981">
    <property type="term" value="F:DNA-binding transcription factor activity, RNA polymerase II-specific"/>
    <property type="evidence" value="ECO:0007669"/>
    <property type="project" value="InterPro"/>
</dbReference>
<dbReference type="PROSITE" id="PS00463">
    <property type="entry name" value="ZN2_CY6_FUNGAL_1"/>
    <property type="match status" value="1"/>
</dbReference>
<evidence type="ECO:0000256" key="6">
    <source>
        <dbReference type="SAM" id="MobiDB-lite"/>
    </source>
</evidence>
<evidence type="ECO:0000256" key="3">
    <source>
        <dbReference type="ARBA" id="ARBA00023125"/>
    </source>
</evidence>
<dbReference type="GO" id="GO:0045944">
    <property type="term" value="P:positive regulation of transcription by RNA polymerase II"/>
    <property type="evidence" value="ECO:0007669"/>
    <property type="project" value="TreeGrafter"/>
</dbReference>
<evidence type="ECO:0000256" key="5">
    <source>
        <dbReference type="ARBA" id="ARBA00023242"/>
    </source>
</evidence>
<dbReference type="VEuPathDB" id="FungiDB:BO78DRAFT_422531"/>
<accession>A0A319DXH3</accession>
<evidence type="ECO:0000313" key="9">
    <source>
        <dbReference type="Proteomes" id="UP000248423"/>
    </source>
</evidence>
<evidence type="ECO:0000256" key="4">
    <source>
        <dbReference type="ARBA" id="ARBA00023163"/>
    </source>
</evidence>
<dbReference type="PANTHER" id="PTHR47540">
    <property type="entry name" value="THIAMINE REPRESSIBLE GENES REGULATORY PROTEIN THI5"/>
    <property type="match status" value="1"/>
</dbReference>
<keyword evidence="3" id="KW-0238">DNA-binding</keyword>
<keyword evidence="2" id="KW-0805">Transcription regulation</keyword>
<dbReference type="PANTHER" id="PTHR47540:SF2">
    <property type="entry name" value="ZN(II)2CYS6 TRANSCRIPTION FACTOR (EUROFUNG)"/>
    <property type="match status" value="1"/>
</dbReference>
<reference evidence="8 9" key="1">
    <citation type="submission" date="2018-02" db="EMBL/GenBank/DDBJ databases">
        <title>The genomes of Aspergillus section Nigri reveals drivers in fungal speciation.</title>
        <authorList>
            <consortium name="DOE Joint Genome Institute"/>
            <person name="Vesth T.C."/>
            <person name="Nybo J."/>
            <person name="Theobald S."/>
            <person name="Brandl J."/>
            <person name="Frisvad J.C."/>
            <person name="Nielsen K.F."/>
            <person name="Lyhne E.K."/>
            <person name="Kogle M.E."/>
            <person name="Kuo A."/>
            <person name="Riley R."/>
            <person name="Clum A."/>
            <person name="Nolan M."/>
            <person name="Lipzen A."/>
            <person name="Salamov A."/>
            <person name="Henrissat B."/>
            <person name="Wiebenga A."/>
            <person name="De vries R.P."/>
            <person name="Grigoriev I.V."/>
            <person name="Mortensen U.H."/>
            <person name="Andersen M.R."/>
            <person name="Baker S.E."/>
        </authorList>
    </citation>
    <scope>NUCLEOTIDE SEQUENCE [LARGE SCALE GENOMIC DNA]</scope>
    <source>
        <strain evidence="8 9">CBS 121057</strain>
    </source>
</reference>
<feature type="region of interest" description="Disordered" evidence="6">
    <location>
        <begin position="71"/>
        <end position="92"/>
    </location>
</feature>
<dbReference type="OrthoDB" id="4330117at2759"/>
<dbReference type="Proteomes" id="UP000248423">
    <property type="component" value="Unassembled WGS sequence"/>
</dbReference>
<dbReference type="EMBL" id="KZ826394">
    <property type="protein sequence ID" value="PYI02486.1"/>
    <property type="molecule type" value="Genomic_DNA"/>
</dbReference>
<dbReference type="InterPro" id="IPR001138">
    <property type="entry name" value="Zn2Cys6_DnaBD"/>
</dbReference>
<dbReference type="InterPro" id="IPR036864">
    <property type="entry name" value="Zn2-C6_fun-type_DNA-bd_sf"/>
</dbReference>
<feature type="compositionally biased region" description="Polar residues" evidence="6">
    <location>
        <begin position="175"/>
        <end position="189"/>
    </location>
</feature>
<organism evidence="8 9">
    <name type="scientific">Aspergillus sclerotiicarbonarius (strain CBS 121057 / IBT 28362)</name>
    <dbReference type="NCBI Taxonomy" id="1448318"/>
    <lineage>
        <taxon>Eukaryota</taxon>
        <taxon>Fungi</taxon>
        <taxon>Dikarya</taxon>
        <taxon>Ascomycota</taxon>
        <taxon>Pezizomycotina</taxon>
        <taxon>Eurotiomycetes</taxon>
        <taxon>Eurotiomycetidae</taxon>
        <taxon>Eurotiales</taxon>
        <taxon>Aspergillaceae</taxon>
        <taxon>Aspergillus</taxon>
        <taxon>Aspergillus subgen. Circumdati</taxon>
    </lineage>
</organism>
<evidence type="ECO:0000259" key="7">
    <source>
        <dbReference type="PROSITE" id="PS50048"/>
    </source>
</evidence>
<proteinExistence type="predicted"/>
<dbReference type="AlphaFoldDB" id="A0A319DXH3"/>
<dbReference type="CDD" id="cd00067">
    <property type="entry name" value="GAL4"/>
    <property type="match status" value="1"/>
</dbReference>
<dbReference type="PROSITE" id="PS50048">
    <property type="entry name" value="ZN2_CY6_FUNGAL_2"/>
    <property type="match status" value="1"/>
</dbReference>
<dbReference type="Pfam" id="PF00172">
    <property type="entry name" value="Zn_clus"/>
    <property type="match status" value="1"/>
</dbReference>
<dbReference type="GO" id="GO:0005634">
    <property type="term" value="C:nucleus"/>
    <property type="evidence" value="ECO:0007669"/>
    <property type="project" value="UniProtKB-SubCell"/>
</dbReference>
<name>A0A319DXH3_ASPSB</name>
<feature type="domain" description="Zn(2)-C6 fungal-type" evidence="7">
    <location>
        <begin position="18"/>
        <end position="47"/>
    </location>
</feature>
<comment type="subcellular location">
    <subcellularLocation>
        <location evidence="1">Nucleus</location>
    </subcellularLocation>
</comment>
<gene>
    <name evidence="8" type="ORF">BO78DRAFT_422531</name>
</gene>
<dbReference type="InterPro" id="IPR051711">
    <property type="entry name" value="Stress_Response_Reg"/>
</dbReference>
<dbReference type="GO" id="GO:0043565">
    <property type="term" value="F:sequence-specific DNA binding"/>
    <property type="evidence" value="ECO:0007669"/>
    <property type="project" value="TreeGrafter"/>
</dbReference>
<evidence type="ECO:0000313" key="8">
    <source>
        <dbReference type="EMBL" id="PYI02486.1"/>
    </source>
</evidence>